<dbReference type="SUPFAM" id="SSF52833">
    <property type="entry name" value="Thioredoxin-like"/>
    <property type="match status" value="1"/>
</dbReference>
<evidence type="ECO:0000256" key="6">
    <source>
        <dbReference type="ARBA" id="ARBA00049091"/>
    </source>
</evidence>
<keyword evidence="5" id="KW-0676">Redox-active center</keyword>
<gene>
    <name evidence="7" type="ORF">LSAA_5562</name>
</gene>
<dbReference type="Gene3D" id="3.40.30.10">
    <property type="entry name" value="Glutaredoxin"/>
    <property type="match status" value="1"/>
</dbReference>
<evidence type="ECO:0000256" key="4">
    <source>
        <dbReference type="ARBA" id="ARBA00023157"/>
    </source>
</evidence>
<comment type="similarity">
    <text evidence="1">Belongs to the peroxiredoxin family. AhpC/Prx1 subfamily.</text>
</comment>
<dbReference type="InterPro" id="IPR036249">
    <property type="entry name" value="Thioredoxin-like_sf"/>
</dbReference>
<dbReference type="EMBL" id="HG994593">
    <property type="protein sequence ID" value="CAF2841790.1"/>
    <property type="molecule type" value="Genomic_DNA"/>
</dbReference>
<keyword evidence="8" id="KW-1185">Reference proteome</keyword>
<evidence type="ECO:0000256" key="1">
    <source>
        <dbReference type="ARBA" id="ARBA00009796"/>
    </source>
</evidence>
<dbReference type="GO" id="GO:0008379">
    <property type="term" value="F:thioredoxin peroxidase activity"/>
    <property type="evidence" value="ECO:0007669"/>
    <property type="project" value="TreeGrafter"/>
</dbReference>
<dbReference type="PANTHER" id="PTHR10681:SF163">
    <property type="entry name" value="AT16346P-RELATED"/>
    <property type="match status" value="1"/>
</dbReference>
<protein>
    <recommendedName>
        <fullName evidence="2">thioredoxin-dependent peroxiredoxin</fullName>
        <ecNumber evidence="2">1.11.1.24</ecNumber>
    </recommendedName>
</protein>
<dbReference type="GO" id="GO:0042744">
    <property type="term" value="P:hydrogen peroxide catabolic process"/>
    <property type="evidence" value="ECO:0007669"/>
    <property type="project" value="TreeGrafter"/>
</dbReference>
<sequence>MGFQSTNDTISLKTMAVINKKFIGVPTEIIAFGYRPEDFRKIGYEGFTCSTESHFLHLHWVNTFHKERAMRIETFLLLWIRSMKFLEPMLCSRKTMECFSEDFSSLTAGNQKLRQITINDRPVGRCVEETFRFVLPSQ</sequence>
<evidence type="ECO:0000313" key="8">
    <source>
        <dbReference type="Proteomes" id="UP000675881"/>
    </source>
</evidence>
<proteinExistence type="inferred from homology"/>
<dbReference type="AlphaFoldDB" id="A0A7R8H3Z0"/>
<name>A0A7R8H3Z0_LEPSM</name>
<dbReference type="PANTHER" id="PTHR10681">
    <property type="entry name" value="THIOREDOXIN PEROXIDASE"/>
    <property type="match status" value="1"/>
</dbReference>
<accession>A0A7R8H3Z0</accession>
<dbReference type="OrthoDB" id="185659at2759"/>
<organism evidence="7 8">
    <name type="scientific">Lepeophtheirus salmonis</name>
    <name type="common">Salmon louse</name>
    <name type="synonym">Caligus salmonis</name>
    <dbReference type="NCBI Taxonomy" id="72036"/>
    <lineage>
        <taxon>Eukaryota</taxon>
        <taxon>Metazoa</taxon>
        <taxon>Ecdysozoa</taxon>
        <taxon>Arthropoda</taxon>
        <taxon>Crustacea</taxon>
        <taxon>Multicrustacea</taxon>
        <taxon>Hexanauplia</taxon>
        <taxon>Copepoda</taxon>
        <taxon>Siphonostomatoida</taxon>
        <taxon>Caligidae</taxon>
        <taxon>Lepeophtheirus</taxon>
    </lineage>
</organism>
<evidence type="ECO:0000313" key="7">
    <source>
        <dbReference type="EMBL" id="CAF2841790.1"/>
    </source>
</evidence>
<dbReference type="InterPro" id="IPR050217">
    <property type="entry name" value="Peroxiredoxin"/>
</dbReference>
<dbReference type="Proteomes" id="UP000675881">
    <property type="component" value="Chromosome 14"/>
</dbReference>
<keyword evidence="7" id="KW-0575">Peroxidase</keyword>
<keyword evidence="3 7" id="KW-0560">Oxidoreductase</keyword>
<evidence type="ECO:0000256" key="5">
    <source>
        <dbReference type="ARBA" id="ARBA00023284"/>
    </source>
</evidence>
<dbReference type="GO" id="GO:0045454">
    <property type="term" value="P:cell redox homeostasis"/>
    <property type="evidence" value="ECO:0007669"/>
    <property type="project" value="TreeGrafter"/>
</dbReference>
<evidence type="ECO:0000256" key="3">
    <source>
        <dbReference type="ARBA" id="ARBA00023002"/>
    </source>
</evidence>
<dbReference type="EC" id="1.11.1.24" evidence="2"/>
<reference evidence="7" key="1">
    <citation type="submission" date="2021-02" db="EMBL/GenBank/DDBJ databases">
        <authorList>
            <person name="Bekaert M."/>
        </authorList>
    </citation>
    <scope>NUCLEOTIDE SEQUENCE</scope>
    <source>
        <strain evidence="7">IoA-00</strain>
    </source>
</reference>
<dbReference type="GO" id="GO:0005829">
    <property type="term" value="C:cytosol"/>
    <property type="evidence" value="ECO:0007669"/>
    <property type="project" value="TreeGrafter"/>
</dbReference>
<comment type="catalytic activity">
    <reaction evidence="6">
        <text>a hydroperoxide + [thioredoxin]-dithiol = an alcohol + [thioredoxin]-disulfide + H2O</text>
        <dbReference type="Rhea" id="RHEA:62620"/>
        <dbReference type="Rhea" id="RHEA-COMP:10698"/>
        <dbReference type="Rhea" id="RHEA-COMP:10700"/>
        <dbReference type="ChEBI" id="CHEBI:15377"/>
        <dbReference type="ChEBI" id="CHEBI:29950"/>
        <dbReference type="ChEBI" id="CHEBI:30879"/>
        <dbReference type="ChEBI" id="CHEBI:35924"/>
        <dbReference type="ChEBI" id="CHEBI:50058"/>
        <dbReference type="EC" id="1.11.1.24"/>
    </reaction>
</comment>
<evidence type="ECO:0000256" key="2">
    <source>
        <dbReference type="ARBA" id="ARBA00013017"/>
    </source>
</evidence>
<dbReference type="GO" id="GO:0019430">
    <property type="term" value="P:removal of superoxide radicals"/>
    <property type="evidence" value="ECO:0007669"/>
    <property type="project" value="TreeGrafter"/>
</dbReference>
<keyword evidence="4" id="KW-1015">Disulfide bond</keyword>